<name>A0A6A6DUH1_9PEZI</name>
<dbReference type="OrthoDB" id="1896086at2759"/>
<evidence type="ECO:0000313" key="1">
    <source>
        <dbReference type="EMBL" id="KAF2181879.1"/>
    </source>
</evidence>
<dbReference type="Proteomes" id="UP000800200">
    <property type="component" value="Unassembled WGS sequence"/>
</dbReference>
<reference evidence="1" key="1">
    <citation type="journal article" date="2020" name="Stud. Mycol.">
        <title>101 Dothideomycetes genomes: a test case for predicting lifestyles and emergence of pathogens.</title>
        <authorList>
            <person name="Haridas S."/>
            <person name="Albert R."/>
            <person name="Binder M."/>
            <person name="Bloem J."/>
            <person name="Labutti K."/>
            <person name="Salamov A."/>
            <person name="Andreopoulos B."/>
            <person name="Baker S."/>
            <person name="Barry K."/>
            <person name="Bills G."/>
            <person name="Bluhm B."/>
            <person name="Cannon C."/>
            <person name="Castanera R."/>
            <person name="Culley D."/>
            <person name="Daum C."/>
            <person name="Ezra D."/>
            <person name="Gonzalez J."/>
            <person name="Henrissat B."/>
            <person name="Kuo A."/>
            <person name="Liang C."/>
            <person name="Lipzen A."/>
            <person name="Lutzoni F."/>
            <person name="Magnuson J."/>
            <person name="Mondo S."/>
            <person name="Nolan M."/>
            <person name="Ohm R."/>
            <person name="Pangilinan J."/>
            <person name="Park H.-J."/>
            <person name="Ramirez L."/>
            <person name="Alfaro M."/>
            <person name="Sun H."/>
            <person name="Tritt A."/>
            <person name="Yoshinaga Y."/>
            <person name="Zwiers L.-H."/>
            <person name="Turgeon B."/>
            <person name="Goodwin S."/>
            <person name="Spatafora J."/>
            <person name="Crous P."/>
            <person name="Grigoriev I."/>
        </authorList>
    </citation>
    <scope>NUCLEOTIDE SEQUENCE</scope>
    <source>
        <strain evidence="1">CBS 207.26</strain>
    </source>
</reference>
<keyword evidence="2" id="KW-1185">Reference proteome</keyword>
<protein>
    <submittedName>
        <fullName evidence="1">Uncharacterized protein</fullName>
    </submittedName>
</protein>
<dbReference type="EMBL" id="ML994651">
    <property type="protein sequence ID" value="KAF2181879.1"/>
    <property type="molecule type" value="Genomic_DNA"/>
</dbReference>
<gene>
    <name evidence="1" type="ORF">K469DRAFT_588250</name>
</gene>
<accession>A0A6A6DUH1</accession>
<sequence>MEAYSDNTDADEDRRYSRITFCSRFFTMRNLNEISNHRKGLRAQNNLENWDNRAQALFHGITYLRYFIRVSDKSPPVDDLLIKYRMEGRIYEEHAYGSYNAKHFRLHSSLSYQLTHNAADTDAWYSMAKWAAKEIGR</sequence>
<evidence type="ECO:0000313" key="2">
    <source>
        <dbReference type="Proteomes" id="UP000800200"/>
    </source>
</evidence>
<proteinExistence type="predicted"/>
<organism evidence="1 2">
    <name type="scientific">Zopfia rhizophila CBS 207.26</name>
    <dbReference type="NCBI Taxonomy" id="1314779"/>
    <lineage>
        <taxon>Eukaryota</taxon>
        <taxon>Fungi</taxon>
        <taxon>Dikarya</taxon>
        <taxon>Ascomycota</taxon>
        <taxon>Pezizomycotina</taxon>
        <taxon>Dothideomycetes</taxon>
        <taxon>Dothideomycetes incertae sedis</taxon>
        <taxon>Zopfiaceae</taxon>
        <taxon>Zopfia</taxon>
    </lineage>
</organism>
<dbReference type="AlphaFoldDB" id="A0A6A6DUH1"/>